<keyword evidence="4" id="KW-1185">Reference proteome</keyword>
<dbReference type="SUPFAM" id="SSF51126">
    <property type="entry name" value="Pectin lyase-like"/>
    <property type="match status" value="2"/>
</dbReference>
<sequence length="733" mass="80089">MLLAEPATLQLPRLDWEPRSDWQSVRDQGAKGDGKTDDTAAIQKVLDEVTNGTTVYFPPGKYRITQKLSITGPAIGVLVIGHGRDTTLVWDGADEGVLFQDDGVSASRYIGLTFEGGGKAAVGFNHYSTKRFETEVLHRHLAFRNFTTAGLLAVKQDRYALAETTFDNCLFENCAVGASFTSFNDYNWTFDGCEFRDCGVGLDCHHGNFYARNSHFQNSKVVDMRALPEHGCSLRRCTSLGSQQFLFFQNSVSPFTIQDCHVSGWKNPQGAIQLDGAPVVLFDCSFVDPPSAAAPVQAMRQTQRIIASENTAPGCDELIRGGNPQFRYVLPAGKSKGSLASAERSFFRTTVAVPGKVFDARRDFHAQADGRTDDTAAVQACIDAARAHGKGAIAYLPTGVYVIKETLRITGQDYYVGGSGFLSKLFWKGAEGGVLVEVEKPDHLTLQALAIGNHDVGKMNNGIDVLQQGSGKATHVTYDHVFAYGMYQRQPFVKGMQFRNLGPNEVVKIDGVQGNLRFENCAQATILAGTSFEGSVVVEGAGKNRDGFLGFLTRLSTQTTHGLYVRDNHSVVMSDFYIEQANNGFVFQGSSELPPGQVTLQGGKLDFTVPKDKPKEGTAMTIDDYQGQIFFGPNQFYVNPPNVRITYKGQGGAELTVWASLFYKTSLDLQGDKSLLIRLIGNEGVDNVTGEGEVTYLYSADKDAEAAAEKLTAALDHLRELGRWDLQLNHPQE</sequence>
<keyword evidence="3" id="KW-0456">Lyase</keyword>
<dbReference type="Proteomes" id="UP000317648">
    <property type="component" value="Chromosome"/>
</dbReference>
<dbReference type="PANTHER" id="PTHR31339">
    <property type="entry name" value="PECTIN LYASE-RELATED"/>
    <property type="match status" value="1"/>
</dbReference>
<evidence type="ECO:0000313" key="3">
    <source>
        <dbReference type="EMBL" id="QDU92647.1"/>
    </source>
</evidence>
<dbReference type="AlphaFoldDB" id="A0A518DLD6"/>
<dbReference type="InterPro" id="IPR051801">
    <property type="entry name" value="GH28_Enzymes"/>
</dbReference>
<dbReference type="InterPro" id="IPR011050">
    <property type="entry name" value="Pectin_lyase_fold/virulence"/>
</dbReference>
<dbReference type="Pfam" id="PF12708">
    <property type="entry name" value="Pect-lyase_RHGA_epim"/>
    <property type="match status" value="2"/>
</dbReference>
<feature type="domain" description="Rhamnogalacturonase A/B/Epimerase-like pectate lyase" evidence="1">
    <location>
        <begin position="362"/>
        <end position="410"/>
    </location>
</feature>
<evidence type="ECO:0000259" key="2">
    <source>
        <dbReference type="Pfam" id="PF13229"/>
    </source>
</evidence>
<dbReference type="InterPro" id="IPR039448">
    <property type="entry name" value="Beta_helix"/>
</dbReference>
<dbReference type="EMBL" id="CP036433">
    <property type="protein sequence ID" value="QDU92647.1"/>
    <property type="molecule type" value="Genomic_DNA"/>
</dbReference>
<dbReference type="InterPro" id="IPR012334">
    <property type="entry name" value="Pectin_lyas_fold"/>
</dbReference>
<dbReference type="PANTHER" id="PTHR31339:SF9">
    <property type="entry name" value="PLASMIN AND FIBRONECTIN-BINDING PROTEIN A"/>
    <property type="match status" value="1"/>
</dbReference>
<evidence type="ECO:0000313" key="4">
    <source>
        <dbReference type="Proteomes" id="UP000317648"/>
    </source>
</evidence>
<name>A0A518DLD6_9BACT</name>
<protein>
    <submittedName>
        <fullName evidence="3">Pectate lyase superfamily protein</fullName>
    </submittedName>
</protein>
<dbReference type="GO" id="GO:0016829">
    <property type="term" value="F:lyase activity"/>
    <property type="evidence" value="ECO:0007669"/>
    <property type="project" value="UniProtKB-KW"/>
</dbReference>
<dbReference type="InterPro" id="IPR024535">
    <property type="entry name" value="RHGA/B-epi-like_pectate_lyase"/>
</dbReference>
<reference evidence="3 4" key="1">
    <citation type="submission" date="2019-02" db="EMBL/GenBank/DDBJ databases">
        <title>Deep-cultivation of Planctomycetes and their phenomic and genomic characterization uncovers novel biology.</title>
        <authorList>
            <person name="Wiegand S."/>
            <person name="Jogler M."/>
            <person name="Boedeker C."/>
            <person name="Pinto D."/>
            <person name="Vollmers J."/>
            <person name="Rivas-Marin E."/>
            <person name="Kohn T."/>
            <person name="Peeters S.H."/>
            <person name="Heuer A."/>
            <person name="Rast P."/>
            <person name="Oberbeckmann S."/>
            <person name="Bunk B."/>
            <person name="Jeske O."/>
            <person name="Meyerdierks A."/>
            <person name="Storesund J.E."/>
            <person name="Kallscheuer N."/>
            <person name="Luecker S."/>
            <person name="Lage O.M."/>
            <person name="Pohl T."/>
            <person name="Merkel B.J."/>
            <person name="Hornburger P."/>
            <person name="Mueller R.-W."/>
            <person name="Bruemmer F."/>
            <person name="Labrenz M."/>
            <person name="Spormann A.M."/>
            <person name="Op den Camp H."/>
            <person name="Overmann J."/>
            <person name="Amann R."/>
            <person name="Jetten M.S.M."/>
            <person name="Mascher T."/>
            <person name="Medema M.H."/>
            <person name="Devos D.P."/>
            <person name="Kaster A.-K."/>
            <person name="Ovreas L."/>
            <person name="Rohde M."/>
            <person name="Galperin M.Y."/>
            <person name="Jogler C."/>
        </authorList>
    </citation>
    <scope>NUCLEOTIDE SEQUENCE [LARGE SCALE GENOMIC DNA]</scope>
    <source>
        <strain evidence="3 4">Pla85_3_4</strain>
    </source>
</reference>
<gene>
    <name evidence="3" type="ORF">Pla8534_03950</name>
</gene>
<feature type="domain" description="Right handed beta helix" evidence="2">
    <location>
        <begin position="164"/>
        <end position="292"/>
    </location>
</feature>
<evidence type="ECO:0000259" key="1">
    <source>
        <dbReference type="Pfam" id="PF12708"/>
    </source>
</evidence>
<dbReference type="Pfam" id="PF13229">
    <property type="entry name" value="Beta_helix"/>
    <property type="match status" value="1"/>
</dbReference>
<dbReference type="Gene3D" id="2.160.20.10">
    <property type="entry name" value="Single-stranded right-handed beta-helix, Pectin lyase-like"/>
    <property type="match status" value="2"/>
</dbReference>
<dbReference type="KEGG" id="lcre:Pla8534_03950"/>
<feature type="domain" description="Rhamnogalacturonase A/B/Epimerase-like pectate lyase" evidence="1">
    <location>
        <begin position="22"/>
        <end position="71"/>
    </location>
</feature>
<accession>A0A518DLD6</accession>
<proteinExistence type="predicted"/>
<organism evidence="3 4">
    <name type="scientific">Lignipirellula cremea</name>
    <dbReference type="NCBI Taxonomy" id="2528010"/>
    <lineage>
        <taxon>Bacteria</taxon>
        <taxon>Pseudomonadati</taxon>
        <taxon>Planctomycetota</taxon>
        <taxon>Planctomycetia</taxon>
        <taxon>Pirellulales</taxon>
        <taxon>Pirellulaceae</taxon>
        <taxon>Lignipirellula</taxon>
    </lineage>
</organism>